<feature type="non-terminal residue" evidence="6">
    <location>
        <position position="1"/>
    </location>
</feature>
<gene>
    <name evidence="6" type="ORF">METZ01_LOCUS41806</name>
</gene>
<dbReference type="SUPFAM" id="SSF161084">
    <property type="entry name" value="MAPEG domain-like"/>
    <property type="match status" value="1"/>
</dbReference>
<name>A0A381RB53_9ZZZZ</name>
<evidence type="ECO:0000256" key="4">
    <source>
        <dbReference type="ARBA" id="ARBA00023136"/>
    </source>
</evidence>
<dbReference type="EMBL" id="UINC01001795">
    <property type="protein sequence ID" value="SUZ88952.1"/>
    <property type="molecule type" value="Genomic_DNA"/>
</dbReference>
<dbReference type="InterPro" id="IPR001129">
    <property type="entry name" value="Membr-assoc_MAPEG"/>
</dbReference>
<dbReference type="AlphaFoldDB" id="A0A381RB53"/>
<dbReference type="InterPro" id="IPR023352">
    <property type="entry name" value="MAPEG-like_dom_sf"/>
</dbReference>
<evidence type="ECO:0000313" key="6">
    <source>
        <dbReference type="EMBL" id="SUZ88952.1"/>
    </source>
</evidence>
<evidence type="ECO:0000256" key="3">
    <source>
        <dbReference type="ARBA" id="ARBA00022989"/>
    </source>
</evidence>
<evidence type="ECO:0008006" key="7">
    <source>
        <dbReference type="Google" id="ProtNLM"/>
    </source>
</evidence>
<feature type="transmembrane region" description="Helical" evidence="5">
    <location>
        <begin position="107"/>
        <end position="127"/>
    </location>
</feature>
<evidence type="ECO:0000256" key="5">
    <source>
        <dbReference type="SAM" id="Phobius"/>
    </source>
</evidence>
<accession>A0A381RB53</accession>
<keyword evidence="2 5" id="KW-0812">Transmembrane</keyword>
<comment type="subcellular location">
    <subcellularLocation>
        <location evidence="1">Membrane</location>
    </subcellularLocation>
</comment>
<dbReference type="Pfam" id="PF01124">
    <property type="entry name" value="MAPEG"/>
    <property type="match status" value="1"/>
</dbReference>
<dbReference type="PANTHER" id="PTHR35371:SF1">
    <property type="entry name" value="BLR7753 PROTEIN"/>
    <property type="match status" value="1"/>
</dbReference>
<reference evidence="6" key="1">
    <citation type="submission" date="2018-05" db="EMBL/GenBank/DDBJ databases">
        <authorList>
            <person name="Lanie J.A."/>
            <person name="Ng W.-L."/>
            <person name="Kazmierczak K.M."/>
            <person name="Andrzejewski T.M."/>
            <person name="Davidsen T.M."/>
            <person name="Wayne K.J."/>
            <person name="Tettelin H."/>
            <person name="Glass J.I."/>
            <person name="Rusch D."/>
            <person name="Podicherti R."/>
            <person name="Tsui H.-C.T."/>
            <person name="Winkler M.E."/>
        </authorList>
    </citation>
    <scope>NUCLEOTIDE SEQUENCE</scope>
</reference>
<keyword evidence="3 5" id="KW-1133">Transmembrane helix</keyword>
<feature type="transmembrane region" description="Helical" evidence="5">
    <location>
        <begin position="82"/>
        <end position="101"/>
    </location>
</feature>
<dbReference type="GO" id="GO:0016020">
    <property type="term" value="C:membrane"/>
    <property type="evidence" value="ECO:0007669"/>
    <property type="project" value="UniProtKB-SubCell"/>
</dbReference>
<dbReference type="PANTHER" id="PTHR35371">
    <property type="entry name" value="INNER MEMBRANE PROTEIN"/>
    <property type="match status" value="1"/>
</dbReference>
<protein>
    <recommendedName>
        <fullName evidence="7">MAPEG family protein</fullName>
    </recommendedName>
</protein>
<proteinExistence type="predicted"/>
<evidence type="ECO:0000256" key="2">
    <source>
        <dbReference type="ARBA" id="ARBA00022692"/>
    </source>
</evidence>
<sequence length="129" mass="13523">VTLSLWCLVIVAVLPYVLAGVGGYFRRTNLGTVDNDNPRGQAALLEGAGARAYAAQANAWEALALFLVGLALVHFTGTADQAGTASMVFVIARILHAVFYIRGAATLRSLSFFGALGAWIWLIVIAASG</sequence>
<keyword evidence="4 5" id="KW-0472">Membrane</keyword>
<organism evidence="6">
    <name type="scientific">marine metagenome</name>
    <dbReference type="NCBI Taxonomy" id="408172"/>
    <lineage>
        <taxon>unclassified sequences</taxon>
        <taxon>metagenomes</taxon>
        <taxon>ecological metagenomes</taxon>
    </lineage>
</organism>
<evidence type="ECO:0000256" key="1">
    <source>
        <dbReference type="ARBA" id="ARBA00004370"/>
    </source>
</evidence>
<feature type="transmembrane region" description="Helical" evidence="5">
    <location>
        <begin position="57"/>
        <end position="75"/>
    </location>
</feature>
<dbReference type="Gene3D" id="1.20.120.550">
    <property type="entry name" value="Membrane associated eicosanoid/glutathione metabolism-like domain"/>
    <property type="match status" value="1"/>
</dbReference>